<reference evidence="3" key="1">
    <citation type="journal article" date="2022" name="Int. J. Mol. Sci.">
        <title>Draft Genome of Tanacetum Coccineum: Genomic Comparison of Closely Related Tanacetum-Family Plants.</title>
        <authorList>
            <person name="Yamashiro T."/>
            <person name="Shiraishi A."/>
            <person name="Nakayama K."/>
            <person name="Satake H."/>
        </authorList>
    </citation>
    <scope>NUCLEOTIDE SEQUENCE</scope>
</reference>
<sequence length="377" mass="41581">KPKKVTEIPQSSEPTTLVADEAVHKERGDSVERAATTATSLDAENIYRTQSTAMPNDPLPKGMGSGGRPRRQETMGDRPAQTRFEILFKQSNDPPLSRVNTLGSGDDNMKLKELMELCTKLSERVLDLETTKTAQAHEIASLKKRAKKLKKRKRSRTPGMTLFKIGTSKRSSLGEEDASKQGRNLKQGKQRSTFKESDVDEDLDNAVMDEAIEHVYEADKDVEGDAEQVSAAAVDVSTGDAVTSASVEVNTASAPVTTVGVSVSTAEPSTPPTTTIFEDEDLTIAQTLVKMKSEKSKVRGVVMKEPSETATRPTVPPQQHDPKDKVYKLELEKRKRLSKVKRKMTNIAVWDDVHAIMDADYEIAARLQAKEKESWTI</sequence>
<feature type="region of interest" description="Disordered" evidence="2">
    <location>
        <begin position="299"/>
        <end position="322"/>
    </location>
</feature>
<dbReference type="Proteomes" id="UP001151760">
    <property type="component" value="Unassembled WGS sequence"/>
</dbReference>
<organism evidence="3 4">
    <name type="scientific">Tanacetum coccineum</name>
    <dbReference type="NCBI Taxonomy" id="301880"/>
    <lineage>
        <taxon>Eukaryota</taxon>
        <taxon>Viridiplantae</taxon>
        <taxon>Streptophyta</taxon>
        <taxon>Embryophyta</taxon>
        <taxon>Tracheophyta</taxon>
        <taxon>Spermatophyta</taxon>
        <taxon>Magnoliopsida</taxon>
        <taxon>eudicotyledons</taxon>
        <taxon>Gunneridae</taxon>
        <taxon>Pentapetalae</taxon>
        <taxon>asterids</taxon>
        <taxon>campanulids</taxon>
        <taxon>Asterales</taxon>
        <taxon>Asteraceae</taxon>
        <taxon>Asteroideae</taxon>
        <taxon>Anthemideae</taxon>
        <taxon>Anthemidinae</taxon>
        <taxon>Tanacetum</taxon>
    </lineage>
</organism>
<evidence type="ECO:0000256" key="1">
    <source>
        <dbReference type="SAM" id="Coils"/>
    </source>
</evidence>
<evidence type="ECO:0000313" key="3">
    <source>
        <dbReference type="EMBL" id="GJT94435.1"/>
    </source>
</evidence>
<reference evidence="3" key="2">
    <citation type="submission" date="2022-01" db="EMBL/GenBank/DDBJ databases">
        <authorList>
            <person name="Yamashiro T."/>
            <person name="Shiraishi A."/>
            <person name="Satake H."/>
            <person name="Nakayama K."/>
        </authorList>
    </citation>
    <scope>NUCLEOTIDE SEQUENCE</scope>
</reference>
<evidence type="ECO:0000256" key="2">
    <source>
        <dbReference type="SAM" id="MobiDB-lite"/>
    </source>
</evidence>
<keyword evidence="4" id="KW-1185">Reference proteome</keyword>
<feature type="region of interest" description="Disordered" evidence="2">
    <location>
        <begin position="167"/>
        <end position="198"/>
    </location>
</feature>
<comment type="caution">
    <text evidence="3">The sequence shown here is derived from an EMBL/GenBank/DDBJ whole genome shotgun (WGS) entry which is preliminary data.</text>
</comment>
<gene>
    <name evidence="3" type="ORF">Tco_1089953</name>
</gene>
<feature type="region of interest" description="Disordered" evidence="2">
    <location>
        <begin position="24"/>
        <end position="78"/>
    </location>
</feature>
<keyword evidence="1" id="KW-0175">Coiled coil</keyword>
<dbReference type="EMBL" id="BQNB010020296">
    <property type="protein sequence ID" value="GJT94435.1"/>
    <property type="molecule type" value="Genomic_DNA"/>
</dbReference>
<evidence type="ECO:0000313" key="4">
    <source>
        <dbReference type="Proteomes" id="UP001151760"/>
    </source>
</evidence>
<protein>
    <submittedName>
        <fullName evidence="3">Uncharacterized protein</fullName>
    </submittedName>
</protein>
<proteinExistence type="predicted"/>
<feature type="coiled-coil region" evidence="1">
    <location>
        <begin position="111"/>
        <end position="152"/>
    </location>
</feature>
<accession>A0ABQ5I2W5</accession>
<feature type="compositionally biased region" description="Polar residues" evidence="2">
    <location>
        <begin position="36"/>
        <end position="54"/>
    </location>
</feature>
<feature type="non-terminal residue" evidence="3">
    <location>
        <position position="1"/>
    </location>
</feature>
<name>A0ABQ5I2W5_9ASTR</name>